<keyword evidence="8" id="KW-1185">Reference proteome</keyword>
<keyword evidence="2" id="KW-0285">Flavoprotein</keyword>
<dbReference type="OrthoDB" id="9778912at2"/>
<evidence type="ECO:0000256" key="6">
    <source>
        <dbReference type="SAM" id="MobiDB-lite"/>
    </source>
</evidence>
<evidence type="ECO:0000256" key="1">
    <source>
        <dbReference type="ARBA" id="ARBA00009881"/>
    </source>
</evidence>
<dbReference type="Proteomes" id="UP000317496">
    <property type="component" value="Chromosome"/>
</dbReference>
<dbReference type="CDD" id="cd04730">
    <property type="entry name" value="NPD_like"/>
    <property type="match status" value="1"/>
</dbReference>
<evidence type="ECO:0000313" key="7">
    <source>
        <dbReference type="EMBL" id="QDO96399.1"/>
    </source>
</evidence>
<dbReference type="PANTHER" id="PTHR42747:SF4">
    <property type="entry name" value="BLR1330 PROTEIN"/>
    <property type="match status" value="1"/>
</dbReference>
<reference evidence="7 8" key="1">
    <citation type="submission" date="2019-07" db="EMBL/GenBank/DDBJ databases">
        <title>Genome sequencing for Ferrovibrio sp. K5.</title>
        <authorList>
            <person name="Park S.-J."/>
        </authorList>
    </citation>
    <scope>NUCLEOTIDE SEQUENCE [LARGE SCALE GENOMIC DNA]</scope>
    <source>
        <strain evidence="7 8">K5</strain>
    </source>
</reference>
<dbReference type="Gene3D" id="3.20.20.70">
    <property type="entry name" value="Aldolase class I"/>
    <property type="match status" value="1"/>
</dbReference>
<sequence>MQAPTLSTPTAAPTPRGSRGQAETLLRRLRLPVVGAPMFIISVPDLVIAQCKAGIVGSIPALNARPKELLRDWIDQIKDALTAHDAAHPESPAAPFAVNQIAHRSNERLGHDMQVIADAEVPIVIVSLAAPAEIFSAVHSYGGLVFNDVVSARHGRKCAEAGVDGLIAVCAGAGGHTGTQSPFALVSEIREFWDGPLGLGGAISTGRGIRAAQMLGADFAYIGTAFIASDEASAPAAYKDMVLGATAEDIVMSDRLTGVKANFLRPSLEAQGIDYKAASEEKSALKAFGEEGASAKAWRDVWSAGHGVGSIRQRIPAADLVDQMRREYEALSA</sequence>
<dbReference type="InterPro" id="IPR013785">
    <property type="entry name" value="Aldolase_TIM"/>
</dbReference>
<gene>
    <name evidence="7" type="ORF">FNB15_03490</name>
</gene>
<evidence type="ECO:0000313" key="8">
    <source>
        <dbReference type="Proteomes" id="UP000317496"/>
    </source>
</evidence>
<dbReference type="Pfam" id="PF03060">
    <property type="entry name" value="NMO"/>
    <property type="match status" value="1"/>
</dbReference>
<comment type="similarity">
    <text evidence="1">Belongs to the nitronate monooxygenase family. NMO class I subfamily.</text>
</comment>
<dbReference type="EMBL" id="CP041636">
    <property type="protein sequence ID" value="QDO96399.1"/>
    <property type="molecule type" value="Genomic_DNA"/>
</dbReference>
<name>A0A516GXY2_9PROT</name>
<protein>
    <submittedName>
        <fullName evidence="7">Nitronate monooxygenase</fullName>
    </submittedName>
</protein>
<evidence type="ECO:0000256" key="3">
    <source>
        <dbReference type="ARBA" id="ARBA00022643"/>
    </source>
</evidence>
<dbReference type="AlphaFoldDB" id="A0A516GXY2"/>
<feature type="compositionally biased region" description="Low complexity" evidence="6">
    <location>
        <begin position="1"/>
        <end position="15"/>
    </location>
</feature>
<feature type="region of interest" description="Disordered" evidence="6">
    <location>
        <begin position="1"/>
        <end position="21"/>
    </location>
</feature>
<keyword evidence="5 7" id="KW-0503">Monooxygenase</keyword>
<dbReference type="FunFam" id="3.20.20.70:FF:000210">
    <property type="entry name" value="2-nitropropane dioxygenase"/>
    <property type="match status" value="1"/>
</dbReference>
<keyword evidence="4" id="KW-0560">Oxidoreductase</keyword>
<organism evidence="7 8">
    <name type="scientific">Ferrovibrio terrae</name>
    <dbReference type="NCBI Taxonomy" id="2594003"/>
    <lineage>
        <taxon>Bacteria</taxon>
        <taxon>Pseudomonadati</taxon>
        <taxon>Pseudomonadota</taxon>
        <taxon>Alphaproteobacteria</taxon>
        <taxon>Rhodospirillales</taxon>
        <taxon>Rhodospirillaceae</taxon>
        <taxon>Ferrovibrio</taxon>
    </lineage>
</organism>
<keyword evidence="3" id="KW-0288">FMN</keyword>
<dbReference type="InterPro" id="IPR004136">
    <property type="entry name" value="NMO"/>
</dbReference>
<dbReference type="PANTHER" id="PTHR42747">
    <property type="entry name" value="NITRONATE MONOOXYGENASE-RELATED"/>
    <property type="match status" value="1"/>
</dbReference>
<evidence type="ECO:0000256" key="2">
    <source>
        <dbReference type="ARBA" id="ARBA00022630"/>
    </source>
</evidence>
<accession>A0A516GXY2</accession>
<proteinExistence type="inferred from homology"/>
<evidence type="ECO:0000256" key="5">
    <source>
        <dbReference type="ARBA" id="ARBA00023033"/>
    </source>
</evidence>
<dbReference type="SUPFAM" id="SSF51412">
    <property type="entry name" value="Inosine monophosphate dehydrogenase (IMPDH)"/>
    <property type="match status" value="1"/>
</dbReference>
<evidence type="ECO:0000256" key="4">
    <source>
        <dbReference type="ARBA" id="ARBA00023002"/>
    </source>
</evidence>
<dbReference type="GO" id="GO:0018580">
    <property type="term" value="F:nitronate monooxygenase activity"/>
    <property type="evidence" value="ECO:0007669"/>
    <property type="project" value="InterPro"/>
</dbReference>
<dbReference type="KEGG" id="fer:FNB15_03490"/>